<dbReference type="Pfam" id="PF08378">
    <property type="entry name" value="NERD"/>
    <property type="match status" value="1"/>
</dbReference>
<feature type="domain" description="NERD" evidence="1">
    <location>
        <begin position="41"/>
        <end position="157"/>
    </location>
</feature>
<sequence>MGNKEREISLSIEKLRVLVKRLPVTHPKWSELQTDLEKRLAGDNGEHSLEYPLSFLAKEAYKVKQSLRLQHEHYYFQMDFLVISKKFFVVIEVKNMKGELFFDQHFKQLIQKVEGRQKAYPDPLIQVNRHKSLLQGWLSQNQFADLPIIPLIVISNPHSLIRTNMDPEVLAQKVIHRDALPEKINLLDQNFQEDILSETELIRLENLLIKHHTPLDPKILVKYQINPSELCHGVLCPKCSVGPLLRIYGTWYCKRCQSKHKDAHIEALRDYALVINSTISNRQARSYLQIDSDSVVKRLLAKMNLPYKGEKKGRVYDLSSLRTGKRN</sequence>
<dbReference type="KEGG" id="bkw:BkAM31D_21360"/>
<organism evidence="2 3">
    <name type="scientific">Halalkalibacter krulwichiae</name>
    <dbReference type="NCBI Taxonomy" id="199441"/>
    <lineage>
        <taxon>Bacteria</taxon>
        <taxon>Bacillati</taxon>
        <taxon>Bacillota</taxon>
        <taxon>Bacilli</taxon>
        <taxon>Bacillales</taxon>
        <taxon>Bacillaceae</taxon>
        <taxon>Halalkalibacter</taxon>
    </lineage>
</organism>
<proteinExistence type="predicted"/>
<evidence type="ECO:0000259" key="1">
    <source>
        <dbReference type="PROSITE" id="PS50965"/>
    </source>
</evidence>
<dbReference type="Proteomes" id="UP000193006">
    <property type="component" value="Chromosome"/>
</dbReference>
<dbReference type="InterPro" id="IPR011528">
    <property type="entry name" value="NERD"/>
</dbReference>
<name>A0A1X9MKK3_9BACI</name>
<keyword evidence="3" id="KW-1185">Reference proteome</keyword>
<evidence type="ECO:0000313" key="2">
    <source>
        <dbReference type="EMBL" id="ARK32191.1"/>
    </source>
</evidence>
<dbReference type="PROSITE" id="PS50965">
    <property type="entry name" value="NERD"/>
    <property type="match status" value="1"/>
</dbReference>
<dbReference type="EMBL" id="CP020814">
    <property type="protein sequence ID" value="ARK32191.1"/>
    <property type="molecule type" value="Genomic_DNA"/>
</dbReference>
<gene>
    <name evidence="2" type="ORF">BkAM31D_21360</name>
</gene>
<evidence type="ECO:0000313" key="3">
    <source>
        <dbReference type="Proteomes" id="UP000193006"/>
    </source>
</evidence>
<dbReference type="AlphaFoldDB" id="A0A1X9MKK3"/>
<accession>A0A1X9MKK3</accession>
<reference evidence="2 3" key="1">
    <citation type="submission" date="2017-04" db="EMBL/GenBank/DDBJ databases">
        <title>Bacillus krulwichiae AM31D Genome sequencing and assembly.</title>
        <authorList>
            <person name="Krulwich T.A."/>
            <person name="Anastor L."/>
            <person name="Ehrlich R."/>
            <person name="Ehrlich G.D."/>
            <person name="Janto B."/>
        </authorList>
    </citation>
    <scope>NUCLEOTIDE SEQUENCE [LARGE SCALE GENOMIC DNA]</scope>
    <source>
        <strain evidence="2 3">AM31D</strain>
    </source>
</reference>
<protein>
    <submittedName>
        <fullName evidence="2">Nuclease-related domain protein</fullName>
    </submittedName>
</protein>
<dbReference type="RefSeq" id="WP_066161157.1">
    <property type="nucleotide sequence ID" value="NZ_CP020814.1"/>
</dbReference>
<dbReference type="STRING" id="199441.BkAM31D_21360"/>